<dbReference type="EMBL" id="ABCK01000061">
    <property type="protein sequence ID" value="EDM24699.1"/>
    <property type="molecule type" value="Genomic_DNA"/>
</dbReference>
<proteinExistence type="predicted"/>
<protein>
    <recommendedName>
        <fullName evidence="4">S-adenosylmethionine-dependent methyltransferase domain-containing protein</fullName>
    </recommendedName>
</protein>
<feature type="domain" description="S-adenosylmethionine-dependent methyltransferase" evidence="4">
    <location>
        <begin position="52"/>
        <end position="190"/>
    </location>
</feature>
<keyword evidence="6" id="KW-1185">Reference proteome</keyword>
<dbReference type="InterPro" id="IPR019614">
    <property type="entry name" value="SAM-dep_methyl-trfase"/>
</dbReference>
<comment type="caution">
    <text evidence="5">The sequence shown here is derived from an EMBL/GenBank/DDBJ whole genome shotgun (WGS) entry which is preliminary data.</text>
</comment>
<dbReference type="Gene3D" id="2.60.40.1180">
    <property type="entry name" value="Golgi alpha-mannosidase II"/>
    <property type="match status" value="1"/>
</dbReference>
<dbReference type="STRING" id="313628.LNTAR_15442"/>
<accession>A6DUI1</accession>
<evidence type="ECO:0000256" key="2">
    <source>
        <dbReference type="ARBA" id="ARBA00022679"/>
    </source>
</evidence>
<keyword evidence="2" id="KW-0808">Transferase</keyword>
<feature type="non-terminal residue" evidence="5">
    <location>
        <position position="1"/>
    </location>
</feature>
<dbReference type="RefSeq" id="WP_007281464.1">
    <property type="nucleotide sequence ID" value="NZ_ABCK01000061.1"/>
</dbReference>
<dbReference type="Pfam" id="PF10672">
    <property type="entry name" value="Methyltrans_SAM"/>
    <property type="match status" value="1"/>
</dbReference>
<sequence length="274" mass="31054">NNTYTLLDSGYFKKLENVGGQVMVRPCPQACWAPSLAKQDWNKAKDTYIRSNKGGGKWKFNSLPEQWDIVYHGQKMILRPTNFGHLGVFAEAASNWQWLKDMSKPEIKALNMFAYTGGSSLAMSKGGAQVTHLDAAKGIVDWARLNAEANDISNIRWIVDDVNRFLDREIRRGNKYDALVMDPPSYGRGSKGEIWKIEDDIMPFLERCKAVMSDKPAFILFTCHTPHFTPKVLDNLIYTVWGEDLTTESGEMTIPQESSKRTIPSGFYTRVTFP</sequence>
<dbReference type="SUPFAM" id="SSF53335">
    <property type="entry name" value="S-adenosyl-L-methionine-dependent methyltransferases"/>
    <property type="match status" value="1"/>
</dbReference>
<dbReference type="Proteomes" id="UP000004947">
    <property type="component" value="Unassembled WGS sequence"/>
</dbReference>
<dbReference type="OrthoDB" id="9805492at2"/>
<dbReference type="PANTHER" id="PTHR43042">
    <property type="entry name" value="SAM-DEPENDENT METHYLTRANSFERASE"/>
    <property type="match status" value="1"/>
</dbReference>
<evidence type="ECO:0000313" key="6">
    <source>
        <dbReference type="Proteomes" id="UP000004947"/>
    </source>
</evidence>
<dbReference type="InterPro" id="IPR029063">
    <property type="entry name" value="SAM-dependent_MTases_sf"/>
</dbReference>
<dbReference type="GO" id="GO:0032259">
    <property type="term" value="P:methylation"/>
    <property type="evidence" value="ECO:0007669"/>
    <property type="project" value="UniProtKB-KW"/>
</dbReference>
<evidence type="ECO:0000256" key="3">
    <source>
        <dbReference type="ARBA" id="ARBA00022691"/>
    </source>
</evidence>
<dbReference type="CDD" id="cd02440">
    <property type="entry name" value="AdoMet_MTases"/>
    <property type="match status" value="1"/>
</dbReference>
<evidence type="ECO:0000313" key="5">
    <source>
        <dbReference type="EMBL" id="EDM24699.1"/>
    </source>
</evidence>
<keyword evidence="1" id="KW-0489">Methyltransferase</keyword>
<dbReference type="Gene3D" id="3.40.50.150">
    <property type="entry name" value="Vaccinia Virus protein VP39"/>
    <property type="match status" value="1"/>
</dbReference>
<dbReference type="InterPro" id="IPR013780">
    <property type="entry name" value="Glyco_hydro_b"/>
</dbReference>
<dbReference type="eggNOG" id="COG1092">
    <property type="taxonomic scope" value="Bacteria"/>
</dbReference>
<reference evidence="5 6" key="1">
    <citation type="journal article" date="2010" name="J. Bacteriol.">
        <title>Genome sequence of Lentisphaera araneosa HTCC2155T, the type species of the order Lentisphaerales in the phylum Lentisphaerae.</title>
        <authorList>
            <person name="Thrash J.C."/>
            <person name="Cho J.C."/>
            <person name="Vergin K.L."/>
            <person name="Morris R.M."/>
            <person name="Giovannoni S.J."/>
        </authorList>
    </citation>
    <scope>NUCLEOTIDE SEQUENCE [LARGE SCALE GENOMIC DNA]</scope>
    <source>
        <strain evidence="5 6">HTCC2155</strain>
    </source>
</reference>
<organism evidence="5 6">
    <name type="scientific">Lentisphaera araneosa HTCC2155</name>
    <dbReference type="NCBI Taxonomy" id="313628"/>
    <lineage>
        <taxon>Bacteria</taxon>
        <taxon>Pseudomonadati</taxon>
        <taxon>Lentisphaerota</taxon>
        <taxon>Lentisphaeria</taxon>
        <taxon>Lentisphaerales</taxon>
        <taxon>Lentisphaeraceae</taxon>
        <taxon>Lentisphaera</taxon>
    </lineage>
</organism>
<dbReference type="AlphaFoldDB" id="A6DUI1"/>
<gene>
    <name evidence="5" type="ORF">LNTAR_15442</name>
</gene>
<dbReference type="GO" id="GO:0008168">
    <property type="term" value="F:methyltransferase activity"/>
    <property type="evidence" value="ECO:0007669"/>
    <property type="project" value="UniProtKB-KW"/>
</dbReference>
<name>A6DUI1_9BACT</name>
<dbReference type="PANTHER" id="PTHR43042:SF2">
    <property type="entry name" value="SAM-DEPENDENT METHYLTRANSFERASE"/>
    <property type="match status" value="1"/>
</dbReference>
<evidence type="ECO:0000259" key="4">
    <source>
        <dbReference type="Pfam" id="PF10672"/>
    </source>
</evidence>
<keyword evidence="3" id="KW-0949">S-adenosyl-L-methionine</keyword>
<evidence type="ECO:0000256" key="1">
    <source>
        <dbReference type="ARBA" id="ARBA00022603"/>
    </source>
</evidence>